<dbReference type="NCBIfam" id="TIGR00229">
    <property type="entry name" value="sensory_box"/>
    <property type="match status" value="1"/>
</dbReference>
<name>A0A8J3A674_9ACTN</name>
<evidence type="ECO:0000256" key="6">
    <source>
        <dbReference type="ARBA" id="ARBA00022553"/>
    </source>
</evidence>
<evidence type="ECO:0000256" key="4">
    <source>
        <dbReference type="ARBA" id="ARBA00022475"/>
    </source>
</evidence>
<evidence type="ECO:0000313" key="18">
    <source>
        <dbReference type="Proteomes" id="UP000650511"/>
    </source>
</evidence>
<organism evidence="17 18">
    <name type="scientific">Egicoccus halophilus</name>
    <dbReference type="NCBI Taxonomy" id="1670830"/>
    <lineage>
        <taxon>Bacteria</taxon>
        <taxon>Bacillati</taxon>
        <taxon>Actinomycetota</taxon>
        <taxon>Nitriliruptoria</taxon>
        <taxon>Egicoccales</taxon>
        <taxon>Egicoccaceae</taxon>
        <taxon>Egicoccus</taxon>
    </lineage>
</organism>
<keyword evidence="10" id="KW-0547">Nucleotide-binding</keyword>
<evidence type="ECO:0000259" key="15">
    <source>
        <dbReference type="PROSITE" id="PS50112"/>
    </source>
</evidence>
<keyword evidence="5" id="KW-0997">Cell inner membrane</keyword>
<dbReference type="SUPFAM" id="SSF55785">
    <property type="entry name" value="PYP-like sensor domain (PAS domain)"/>
    <property type="match status" value="2"/>
</dbReference>
<dbReference type="PROSITE" id="PS50112">
    <property type="entry name" value="PAS"/>
    <property type="match status" value="1"/>
</dbReference>
<reference evidence="17" key="2">
    <citation type="submission" date="2020-09" db="EMBL/GenBank/DDBJ databases">
        <authorList>
            <person name="Sun Q."/>
            <person name="Zhou Y."/>
        </authorList>
    </citation>
    <scope>NUCLEOTIDE SEQUENCE</scope>
    <source>
        <strain evidence="17">CGMCC 1.14988</strain>
    </source>
</reference>
<keyword evidence="13" id="KW-0472">Membrane</keyword>
<dbReference type="GO" id="GO:0005886">
    <property type="term" value="C:plasma membrane"/>
    <property type="evidence" value="ECO:0007669"/>
    <property type="project" value="UniProtKB-SubCell"/>
</dbReference>
<keyword evidence="18" id="KW-1185">Reference proteome</keyword>
<dbReference type="Pfam" id="PF08447">
    <property type="entry name" value="PAS_3"/>
    <property type="match status" value="1"/>
</dbReference>
<keyword evidence="9" id="KW-0677">Repeat</keyword>
<dbReference type="RefSeq" id="WP_130650714.1">
    <property type="nucleotide sequence ID" value="NZ_BMHA01000002.1"/>
</dbReference>
<dbReference type="Proteomes" id="UP000650511">
    <property type="component" value="Unassembled WGS sequence"/>
</dbReference>
<keyword evidence="6" id="KW-0597">Phosphoprotein</keyword>
<comment type="catalytic activity">
    <reaction evidence="1">
        <text>ATP + protein L-histidine = ADP + protein N-phospho-L-histidine.</text>
        <dbReference type="EC" id="2.7.13.3"/>
    </reaction>
</comment>
<dbReference type="InterPro" id="IPR000014">
    <property type="entry name" value="PAS"/>
</dbReference>
<keyword evidence="11" id="KW-0418">Kinase</keyword>
<evidence type="ECO:0000256" key="13">
    <source>
        <dbReference type="ARBA" id="ARBA00023136"/>
    </source>
</evidence>
<dbReference type="InterPro" id="IPR035965">
    <property type="entry name" value="PAS-like_dom_sf"/>
</dbReference>
<feature type="region of interest" description="Disordered" evidence="14">
    <location>
        <begin position="316"/>
        <end position="342"/>
    </location>
</feature>
<gene>
    <name evidence="17" type="ORF">GCM10011354_08160</name>
</gene>
<dbReference type="EMBL" id="BMHA01000002">
    <property type="protein sequence ID" value="GGI04248.1"/>
    <property type="molecule type" value="Genomic_DNA"/>
</dbReference>
<dbReference type="InterPro" id="IPR001610">
    <property type="entry name" value="PAC"/>
</dbReference>
<dbReference type="FunFam" id="2.10.70.100:FF:000001">
    <property type="entry name" value="Sensory transduction histidine kinase"/>
    <property type="match status" value="1"/>
</dbReference>
<sequence>MDELAAAGFALFEAMSDLVVLLEVLGDEDDVLVVAANQAATDAIGEGVSLPGRRGSELYTHSDLADVVGRARQVLATGEPLTYQAVRELAEGRRVAAATMIPVGASSRVVVHGRDISDQVESYRRLAELEELAEIGSWQWNIRDDVVTWSPQYRRIVGATPGEPASMARSLELVHPDDRRLVAERVDLVSRGADRPRGLTYRIVRPDGEERVVQARGEVVAGDDGRPLRMFGTTQDVTEERRAEADRQRLEAALTDQRRAIELNDNVVQGLCAAWLAFELDRVEEGIALVRRTTRDAQQLVTGLLTGAASDGGPFAPGDLARVAPANPASVAGERPDPAGAT</sequence>
<accession>A0A8J3A674</accession>
<dbReference type="Gene3D" id="2.10.70.100">
    <property type="match status" value="1"/>
</dbReference>
<evidence type="ECO:0000256" key="10">
    <source>
        <dbReference type="ARBA" id="ARBA00022741"/>
    </source>
</evidence>
<evidence type="ECO:0000256" key="11">
    <source>
        <dbReference type="ARBA" id="ARBA00022777"/>
    </source>
</evidence>
<dbReference type="AlphaFoldDB" id="A0A8J3A674"/>
<feature type="domain" description="PAC" evidence="16">
    <location>
        <begin position="197"/>
        <end position="249"/>
    </location>
</feature>
<evidence type="ECO:0000256" key="3">
    <source>
        <dbReference type="ARBA" id="ARBA00012438"/>
    </source>
</evidence>
<proteinExistence type="predicted"/>
<dbReference type="InterPro" id="IPR052162">
    <property type="entry name" value="Sensor_kinase/Photoreceptor"/>
</dbReference>
<comment type="subcellular location">
    <subcellularLocation>
        <location evidence="2">Cell inner membrane</location>
        <topology evidence="2">Multi-pass membrane protein</topology>
    </subcellularLocation>
</comment>
<evidence type="ECO:0000256" key="12">
    <source>
        <dbReference type="ARBA" id="ARBA00022989"/>
    </source>
</evidence>
<comment type="caution">
    <text evidence="17">The sequence shown here is derived from an EMBL/GenBank/DDBJ whole genome shotgun (WGS) entry which is preliminary data.</text>
</comment>
<protein>
    <recommendedName>
        <fullName evidence="3">histidine kinase</fullName>
        <ecNumber evidence="3">2.7.13.3</ecNumber>
    </recommendedName>
</protein>
<evidence type="ECO:0000256" key="5">
    <source>
        <dbReference type="ARBA" id="ARBA00022519"/>
    </source>
</evidence>
<evidence type="ECO:0000259" key="16">
    <source>
        <dbReference type="PROSITE" id="PS50113"/>
    </source>
</evidence>
<evidence type="ECO:0000313" key="17">
    <source>
        <dbReference type="EMBL" id="GGI04248.1"/>
    </source>
</evidence>
<dbReference type="GO" id="GO:0000166">
    <property type="term" value="F:nucleotide binding"/>
    <property type="evidence" value="ECO:0007669"/>
    <property type="project" value="UniProtKB-KW"/>
</dbReference>
<dbReference type="EC" id="2.7.13.3" evidence="3"/>
<dbReference type="OrthoDB" id="3782725at2"/>
<keyword evidence="12" id="KW-1133">Transmembrane helix</keyword>
<dbReference type="Gene3D" id="3.30.450.20">
    <property type="entry name" value="PAS domain"/>
    <property type="match status" value="2"/>
</dbReference>
<keyword evidence="4" id="KW-1003">Cell membrane</keyword>
<feature type="domain" description="PAS" evidence="15">
    <location>
        <begin position="122"/>
        <end position="193"/>
    </location>
</feature>
<keyword evidence="8" id="KW-0812">Transmembrane</keyword>
<evidence type="ECO:0000256" key="8">
    <source>
        <dbReference type="ARBA" id="ARBA00022692"/>
    </source>
</evidence>
<dbReference type="InterPro" id="IPR000700">
    <property type="entry name" value="PAS-assoc_C"/>
</dbReference>
<dbReference type="GO" id="GO:0004673">
    <property type="term" value="F:protein histidine kinase activity"/>
    <property type="evidence" value="ECO:0007669"/>
    <property type="project" value="UniProtKB-EC"/>
</dbReference>
<evidence type="ECO:0000256" key="7">
    <source>
        <dbReference type="ARBA" id="ARBA00022679"/>
    </source>
</evidence>
<evidence type="ECO:0000256" key="9">
    <source>
        <dbReference type="ARBA" id="ARBA00022737"/>
    </source>
</evidence>
<dbReference type="PROSITE" id="PS50113">
    <property type="entry name" value="PAC"/>
    <property type="match status" value="1"/>
</dbReference>
<evidence type="ECO:0000256" key="14">
    <source>
        <dbReference type="SAM" id="MobiDB-lite"/>
    </source>
</evidence>
<reference evidence="17" key="1">
    <citation type="journal article" date="2014" name="Int. J. Syst. Evol. Microbiol.">
        <title>Complete genome sequence of Corynebacterium casei LMG S-19264T (=DSM 44701T), isolated from a smear-ripened cheese.</title>
        <authorList>
            <consortium name="US DOE Joint Genome Institute (JGI-PGF)"/>
            <person name="Walter F."/>
            <person name="Albersmeier A."/>
            <person name="Kalinowski J."/>
            <person name="Ruckert C."/>
        </authorList>
    </citation>
    <scope>NUCLEOTIDE SEQUENCE</scope>
    <source>
        <strain evidence="17">CGMCC 1.14988</strain>
    </source>
</reference>
<evidence type="ECO:0000256" key="2">
    <source>
        <dbReference type="ARBA" id="ARBA00004429"/>
    </source>
</evidence>
<dbReference type="CDD" id="cd00130">
    <property type="entry name" value="PAS"/>
    <property type="match status" value="1"/>
</dbReference>
<dbReference type="SMART" id="SM00086">
    <property type="entry name" value="PAC"/>
    <property type="match status" value="1"/>
</dbReference>
<dbReference type="PANTHER" id="PTHR43304:SF1">
    <property type="entry name" value="PAC DOMAIN-CONTAINING PROTEIN"/>
    <property type="match status" value="1"/>
</dbReference>
<dbReference type="InterPro" id="IPR013655">
    <property type="entry name" value="PAS_fold_3"/>
</dbReference>
<evidence type="ECO:0000256" key="1">
    <source>
        <dbReference type="ARBA" id="ARBA00000085"/>
    </source>
</evidence>
<keyword evidence="7" id="KW-0808">Transferase</keyword>
<dbReference type="PANTHER" id="PTHR43304">
    <property type="entry name" value="PHYTOCHROME-LIKE PROTEIN CPH1"/>
    <property type="match status" value="1"/>
</dbReference>